<evidence type="ECO:0000256" key="2">
    <source>
        <dbReference type="ARBA" id="ARBA00022737"/>
    </source>
</evidence>
<dbReference type="EMBL" id="ASPP01009797">
    <property type="protein sequence ID" value="ETO23637.1"/>
    <property type="molecule type" value="Genomic_DNA"/>
</dbReference>
<feature type="repeat" description="WD" evidence="3">
    <location>
        <begin position="125"/>
        <end position="166"/>
    </location>
</feature>
<dbReference type="Proteomes" id="UP000023152">
    <property type="component" value="Unassembled WGS sequence"/>
</dbReference>
<keyword evidence="2" id="KW-0677">Repeat</keyword>
<organism evidence="5 6">
    <name type="scientific">Reticulomyxa filosa</name>
    <dbReference type="NCBI Taxonomy" id="46433"/>
    <lineage>
        <taxon>Eukaryota</taxon>
        <taxon>Sar</taxon>
        <taxon>Rhizaria</taxon>
        <taxon>Retaria</taxon>
        <taxon>Foraminifera</taxon>
        <taxon>Monothalamids</taxon>
        <taxon>Reticulomyxidae</taxon>
        <taxon>Reticulomyxa</taxon>
    </lineage>
</organism>
<dbReference type="InterPro" id="IPR015943">
    <property type="entry name" value="WD40/YVTN_repeat-like_dom_sf"/>
</dbReference>
<proteinExistence type="predicted"/>
<feature type="compositionally biased region" description="Polar residues" evidence="4">
    <location>
        <begin position="196"/>
        <end position="205"/>
    </location>
</feature>
<sequence length="419" mass="47982">FFFFLKKKKVSCVDILGRGSSHLYVSGENEQKNYLFVTGCYDGIVRIWNVASVASSTTDGRASKTERVHTSFRANLSPIKGVSNLFCWNGHYYFGTACKNGSVKVLRMALDLQTNSKIEEVADNTKEHRSSVECISAPNQSKVFATGSVDTNIKLWRVDHNENSSDTADIFDITVEEPENETGLPPSKRIKLMSNTKTQQTSNDQVLEMKTQSKKGTSSRMKSVSTLRGHREMITCLHWVNPYALYSASWDQSIRLWDTVKEIDVYTWQTSSAVTSLQYWTSQNVLISAHSNQKICIWDPRTNDVNAETLLSKSSRHTYRSHRLPISDIKCSEKENRPLFISSSFDGTIKFWDLRSNEPLYMLNKHSDKVLCLEWINDTIVSGGADHQFVSIKMFFFNFVLFELWTFENSPIYQFNFQM</sequence>
<dbReference type="PROSITE" id="PS50294">
    <property type="entry name" value="WD_REPEATS_REGION"/>
    <property type="match status" value="3"/>
</dbReference>
<protein>
    <submittedName>
        <fullName evidence="5">Uncharacterized protein</fullName>
    </submittedName>
</protein>
<dbReference type="PRINTS" id="PR00320">
    <property type="entry name" value="GPROTEINBRPT"/>
</dbReference>
<dbReference type="InterPro" id="IPR036322">
    <property type="entry name" value="WD40_repeat_dom_sf"/>
</dbReference>
<dbReference type="PANTHER" id="PTHR19855:SF11">
    <property type="entry name" value="RIBOSOME BIOGENESIS PROTEIN WDR12"/>
    <property type="match status" value="1"/>
</dbReference>
<feature type="region of interest" description="Disordered" evidence="4">
    <location>
        <begin position="196"/>
        <end position="223"/>
    </location>
</feature>
<name>X6NE61_RETFI</name>
<dbReference type="AlphaFoldDB" id="X6NE61"/>
<dbReference type="SUPFAM" id="SSF50978">
    <property type="entry name" value="WD40 repeat-like"/>
    <property type="match status" value="1"/>
</dbReference>
<dbReference type="InterPro" id="IPR020472">
    <property type="entry name" value="WD40_PAC1"/>
</dbReference>
<accession>X6NE61</accession>
<dbReference type="SMART" id="SM00320">
    <property type="entry name" value="WD40"/>
    <property type="match status" value="7"/>
</dbReference>
<keyword evidence="6" id="KW-1185">Reference proteome</keyword>
<feature type="non-terminal residue" evidence="5">
    <location>
        <position position="1"/>
    </location>
</feature>
<dbReference type="Gene3D" id="2.130.10.10">
    <property type="entry name" value="YVTN repeat-like/Quinoprotein amine dehydrogenase"/>
    <property type="match status" value="2"/>
</dbReference>
<feature type="compositionally biased region" description="Polar residues" evidence="4">
    <location>
        <begin position="214"/>
        <end position="223"/>
    </location>
</feature>
<dbReference type="PROSITE" id="PS50082">
    <property type="entry name" value="WD_REPEATS_2"/>
    <property type="match status" value="3"/>
</dbReference>
<evidence type="ECO:0000256" key="1">
    <source>
        <dbReference type="ARBA" id="ARBA00022574"/>
    </source>
</evidence>
<evidence type="ECO:0000256" key="3">
    <source>
        <dbReference type="PROSITE-ProRule" id="PRU00221"/>
    </source>
</evidence>
<dbReference type="OrthoDB" id="10251381at2759"/>
<reference evidence="5 6" key="1">
    <citation type="journal article" date="2013" name="Curr. Biol.">
        <title>The Genome of the Foraminiferan Reticulomyxa filosa.</title>
        <authorList>
            <person name="Glockner G."/>
            <person name="Hulsmann N."/>
            <person name="Schleicher M."/>
            <person name="Noegel A.A."/>
            <person name="Eichinger L."/>
            <person name="Gallinger C."/>
            <person name="Pawlowski J."/>
            <person name="Sierra R."/>
            <person name="Euteneuer U."/>
            <person name="Pillet L."/>
            <person name="Moustafa A."/>
            <person name="Platzer M."/>
            <person name="Groth M."/>
            <person name="Szafranski K."/>
            <person name="Schliwa M."/>
        </authorList>
    </citation>
    <scope>NUCLEOTIDE SEQUENCE [LARGE SCALE GENOMIC DNA]</scope>
</reference>
<dbReference type="Pfam" id="PF00400">
    <property type="entry name" value="WD40"/>
    <property type="match status" value="5"/>
</dbReference>
<evidence type="ECO:0000313" key="5">
    <source>
        <dbReference type="EMBL" id="ETO23637.1"/>
    </source>
</evidence>
<evidence type="ECO:0000256" key="4">
    <source>
        <dbReference type="SAM" id="MobiDB-lite"/>
    </source>
</evidence>
<keyword evidence="1 3" id="KW-0853">WD repeat</keyword>
<feature type="repeat" description="WD" evidence="3">
    <location>
        <begin position="319"/>
        <end position="362"/>
    </location>
</feature>
<comment type="caution">
    <text evidence="5">The sequence shown here is derived from an EMBL/GenBank/DDBJ whole genome shotgun (WGS) entry which is preliminary data.</text>
</comment>
<gene>
    <name evidence="5" type="ORF">RFI_13543</name>
</gene>
<evidence type="ECO:0000313" key="6">
    <source>
        <dbReference type="Proteomes" id="UP000023152"/>
    </source>
</evidence>
<dbReference type="PANTHER" id="PTHR19855">
    <property type="entry name" value="WD40 REPEAT PROTEIN 12, 37"/>
    <property type="match status" value="1"/>
</dbReference>
<dbReference type="InterPro" id="IPR001680">
    <property type="entry name" value="WD40_rpt"/>
</dbReference>
<feature type="repeat" description="WD" evidence="3">
    <location>
        <begin position="227"/>
        <end position="258"/>
    </location>
</feature>